<feature type="compositionally biased region" description="Basic and acidic residues" evidence="1">
    <location>
        <begin position="24"/>
        <end position="36"/>
    </location>
</feature>
<reference evidence="2" key="1">
    <citation type="journal article" date="2011" name="PLoS ONE">
        <title>Ralstonia syzygii, the Blood Disease Bacterium and some Asian R. solanacearum strains form a single genomic species despite divergent lifestyles.</title>
        <authorList>
            <person name="Remenant B."/>
            <person name="de Cambiaire J.C."/>
            <person name="Cellier G."/>
            <person name="Jacobs J.M."/>
            <person name="Mangenot S."/>
            <person name="Barbe V."/>
            <person name="Lajus A."/>
            <person name="Vallenet D."/>
            <person name="Medigue C."/>
            <person name="Fegan M."/>
            <person name="Allen C."/>
            <person name="Prior P."/>
        </authorList>
    </citation>
    <scope>NUCLEOTIDE SEQUENCE</scope>
    <source>
        <strain evidence="2">R229</strain>
    </source>
</reference>
<accession>G2ZU32</accession>
<evidence type="ECO:0000256" key="1">
    <source>
        <dbReference type="SAM" id="MobiDB-lite"/>
    </source>
</evidence>
<dbReference type="EMBL" id="FR854077">
    <property type="protein sequence ID" value="CCA82549.1"/>
    <property type="molecule type" value="Genomic_DNA"/>
</dbReference>
<dbReference type="AlphaFoldDB" id="G2ZU32"/>
<protein>
    <submittedName>
        <fullName evidence="2">Uncharacterized protein</fullName>
    </submittedName>
</protein>
<organism evidence="2">
    <name type="scientific">blood disease bacterium R229</name>
    <dbReference type="NCBI Taxonomy" id="741978"/>
    <lineage>
        <taxon>Bacteria</taxon>
        <taxon>Pseudomonadati</taxon>
        <taxon>Pseudomonadota</taxon>
        <taxon>Betaproteobacteria</taxon>
        <taxon>Burkholderiales</taxon>
        <taxon>Burkholderiaceae</taxon>
        <taxon>Ralstonia</taxon>
        <taxon>Ralstonia solanacearum species complex</taxon>
    </lineage>
</organism>
<reference evidence="2" key="2">
    <citation type="submission" date="2011-04" db="EMBL/GenBank/DDBJ databases">
        <authorList>
            <person name="Genoscope - CEA"/>
        </authorList>
    </citation>
    <scope>NUCLEOTIDE SEQUENCE</scope>
    <source>
        <strain evidence="2">R229</strain>
    </source>
</reference>
<name>G2ZU32_9RALS</name>
<feature type="region of interest" description="Disordered" evidence="1">
    <location>
        <begin position="24"/>
        <end position="52"/>
    </location>
</feature>
<proteinExistence type="predicted"/>
<gene>
    <name evidence="2" type="ORF">BDB_mp10155</name>
</gene>
<sequence>MKRAHPPASKLSLTDLAALREQLKHETEQREAERQRAKPKRKPTCFAPASAR</sequence>
<evidence type="ECO:0000313" key="2">
    <source>
        <dbReference type="EMBL" id="CCA82549.1"/>
    </source>
</evidence>